<gene>
    <name evidence="1" type="ORF">FOL47_009092</name>
</gene>
<dbReference type="Gene3D" id="3.40.50.150">
    <property type="entry name" value="Vaccinia Virus protein VP39"/>
    <property type="match status" value="1"/>
</dbReference>
<name>A0A7J6LAI8_PERCH</name>
<proteinExistence type="predicted"/>
<dbReference type="InterPro" id="IPR019410">
    <property type="entry name" value="Methyltransf_16"/>
</dbReference>
<protein>
    <submittedName>
        <fullName evidence="1">Uncharacterized protein</fullName>
    </submittedName>
</protein>
<dbReference type="AlphaFoldDB" id="A0A7J6LAI8"/>
<dbReference type="PANTHER" id="PTHR14614">
    <property type="entry name" value="HEPATOCELLULAR CARCINOMA-ASSOCIATED ANTIGEN"/>
    <property type="match status" value="1"/>
</dbReference>
<comment type="caution">
    <text evidence="1">The sequence shown here is derived from an EMBL/GenBank/DDBJ whole genome shotgun (WGS) entry which is preliminary data.</text>
</comment>
<dbReference type="Proteomes" id="UP000591131">
    <property type="component" value="Unassembled WGS sequence"/>
</dbReference>
<dbReference type="InterPro" id="IPR029063">
    <property type="entry name" value="SAM-dependent_MTases_sf"/>
</dbReference>
<dbReference type="Pfam" id="PF10294">
    <property type="entry name" value="Methyltransf_16"/>
    <property type="match status" value="1"/>
</dbReference>
<sequence length="315" mass="34978">MTATQEYDPSIHTETVAHVYKMENDDLDHEISVVHERGRGYAWRIWPSAHLLTKFLAKELKNHTDSPVDFIDIGCGAGLVGLAVAASKGNGGMNYGARDAAADIAFFMAVCLHIWEIYRSGSTTKFADDIIYGSYDKTNKDSVKVNASPCVAGNYTVYASVNRGKEGRKSVKAKTSLMPLPWGDLEAGKKVIEALSADGNEEDRELWVCGSGLVYFDSLMAPLADTFQQLLNARPKAVAYIGQIKRNWKVEKRFVDLTAHERGLNCELLYSALVEENDGCGQETDGTFKILEEHDITAPEEGDWNLRLYKLTRKD</sequence>
<dbReference type="PANTHER" id="PTHR14614:SF132">
    <property type="entry name" value="PROTEIN-LYSINE METHYLTRANSFERASE C42C1.13"/>
    <property type="match status" value="1"/>
</dbReference>
<organism evidence="1 2">
    <name type="scientific">Perkinsus chesapeaki</name>
    <name type="common">Clam parasite</name>
    <name type="synonym">Perkinsus andrewsi</name>
    <dbReference type="NCBI Taxonomy" id="330153"/>
    <lineage>
        <taxon>Eukaryota</taxon>
        <taxon>Sar</taxon>
        <taxon>Alveolata</taxon>
        <taxon>Perkinsozoa</taxon>
        <taxon>Perkinsea</taxon>
        <taxon>Perkinsida</taxon>
        <taxon>Perkinsidae</taxon>
        <taxon>Perkinsus</taxon>
    </lineage>
</organism>
<dbReference type="OrthoDB" id="413520at2759"/>
<keyword evidence="2" id="KW-1185">Reference proteome</keyword>
<reference evidence="1 2" key="1">
    <citation type="submission" date="2020-04" db="EMBL/GenBank/DDBJ databases">
        <title>Perkinsus chesapeaki whole genome sequence.</title>
        <authorList>
            <person name="Bogema D.R."/>
        </authorList>
    </citation>
    <scope>NUCLEOTIDE SEQUENCE [LARGE SCALE GENOMIC DNA]</scope>
    <source>
        <strain evidence="1">ATCC PRA-425</strain>
    </source>
</reference>
<evidence type="ECO:0000313" key="1">
    <source>
        <dbReference type="EMBL" id="KAF4656247.1"/>
    </source>
</evidence>
<accession>A0A7J6LAI8</accession>
<dbReference type="EMBL" id="JAAPAO010000610">
    <property type="protein sequence ID" value="KAF4656247.1"/>
    <property type="molecule type" value="Genomic_DNA"/>
</dbReference>
<evidence type="ECO:0000313" key="2">
    <source>
        <dbReference type="Proteomes" id="UP000591131"/>
    </source>
</evidence>